<evidence type="ECO:0000256" key="7">
    <source>
        <dbReference type="ARBA" id="ARBA00022840"/>
    </source>
</evidence>
<keyword evidence="9" id="KW-0238">DNA-binding</keyword>
<evidence type="ECO:0000256" key="1">
    <source>
        <dbReference type="ARBA" id="ARBA00004496"/>
    </source>
</evidence>
<evidence type="ECO:0000256" key="6">
    <source>
        <dbReference type="ARBA" id="ARBA00022769"/>
    </source>
</evidence>
<evidence type="ECO:0000256" key="5">
    <source>
        <dbReference type="ARBA" id="ARBA00022763"/>
    </source>
</evidence>
<proteinExistence type="predicted"/>
<keyword evidence="10" id="KW-0234">DNA repair</keyword>
<keyword evidence="4" id="KW-0547">Nucleotide-binding</keyword>
<dbReference type="SUPFAM" id="SSF52540">
    <property type="entry name" value="P-loop containing nucleoside triphosphate hydrolases"/>
    <property type="match status" value="1"/>
</dbReference>
<dbReference type="GO" id="GO:0003677">
    <property type="term" value="F:DNA binding"/>
    <property type="evidence" value="ECO:0007669"/>
    <property type="project" value="UniProtKB-KW"/>
</dbReference>
<keyword evidence="7" id="KW-0067">ATP-binding</keyword>
<comment type="subcellular location">
    <subcellularLocation>
        <location evidence="1">Cytoplasm</location>
    </subcellularLocation>
</comment>
<keyword evidence="3" id="KW-0677">Repeat</keyword>
<protein>
    <submittedName>
        <fullName evidence="11">Uncharacterized protein</fullName>
    </submittedName>
</protein>
<evidence type="ECO:0000256" key="2">
    <source>
        <dbReference type="ARBA" id="ARBA00022490"/>
    </source>
</evidence>
<evidence type="ECO:0000256" key="9">
    <source>
        <dbReference type="ARBA" id="ARBA00023125"/>
    </source>
</evidence>
<dbReference type="GO" id="GO:0005524">
    <property type="term" value="F:ATP binding"/>
    <property type="evidence" value="ECO:0007669"/>
    <property type="project" value="UniProtKB-KW"/>
</dbReference>
<evidence type="ECO:0000256" key="4">
    <source>
        <dbReference type="ARBA" id="ARBA00022741"/>
    </source>
</evidence>
<evidence type="ECO:0000256" key="3">
    <source>
        <dbReference type="ARBA" id="ARBA00022737"/>
    </source>
</evidence>
<name>X1QXB2_9ZZZZ</name>
<sequence>MVNKGNTVLTIEHNGDVIKNTDWCIDLGPEGGDEGGQIVAEGTPLEITKTKKSYTGKYLKIKT</sequence>
<reference evidence="11" key="1">
    <citation type="journal article" date="2014" name="Front. Microbiol.">
        <title>High frequency of phylogenetically diverse reductive dehalogenase-homologous genes in deep subseafloor sedimentary metagenomes.</title>
        <authorList>
            <person name="Kawai M."/>
            <person name="Futagami T."/>
            <person name="Toyoda A."/>
            <person name="Takaki Y."/>
            <person name="Nishi S."/>
            <person name="Hori S."/>
            <person name="Arai W."/>
            <person name="Tsubouchi T."/>
            <person name="Morono Y."/>
            <person name="Uchiyama I."/>
            <person name="Ito T."/>
            <person name="Fujiyama A."/>
            <person name="Inagaki F."/>
            <person name="Takami H."/>
        </authorList>
    </citation>
    <scope>NUCLEOTIDE SEQUENCE</scope>
    <source>
        <strain evidence="11">Expedition CK06-06</strain>
    </source>
</reference>
<keyword evidence="6" id="KW-0228">DNA excision</keyword>
<keyword evidence="8" id="KW-0267">Excision nuclease</keyword>
<dbReference type="GO" id="GO:0006281">
    <property type="term" value="P:DNA repair"/>
    <property type="evidence" value="ECO:0007669"/>
    <property type="project" value="UniProtKB-KW"/>
</dbReference>
<evidence type="ECO:0000313" key="11">
    <source>
        <dbReference type="EMBL" id="GAI47924.1"/>
    </source>
</evidence>
<dbReference type="EMBL" id="BARV01038453">
    <property type="protein sequence ID" value="GAI47924.1"/>
    <property type="molecule type" value="Genomic_DNA"/>
</dbReference>
<dbReference type="GO" id="GO:0005737">
    <property type="term" value="C:cytoplasm"/>
    <property type="evidence" value="ECO:0007669"/>
    <property type="project" value="UniProtKB-SubCell"/>
</dbReference>
<keyword evidence="2" id="KW-0963">Cytoplasm</keyword>
<evidence type="ECO:0000256" key="10">
    <source>
        <dbReference type="ARBA" id="ARBA00023204"/>
    </source>
</evidence>
<accession>X1QXB2</accession>
<keyword evidence="5" id="KW-0227">DNA damage</keyword>
<comment type="caution">
    <text evidence="11">The sequence shown here is derived from an EMBL/GenBank/DDBJ whole genome shotgun (WGS) entry which is preliminary data.</text>
</comment>
<dbReference type="Gene3D" id="3.40.50.300">
    <property type="entry name" value="P-loop containing nucleotide triphosphate hydrolases"/>
    <property type="match status" value="1"/>
</dbReference>
<dbReference type="GO" id="GO:0004518">
    <property type="term" value="F:nuclease activity"/>
    <property type="evidence" value="ECO:0007669"/>
    <property type="project" value="UniProtKB-KW"/>
</dbReference>
<organism evidence="11">
    <name type="scientific">marine sediment metagenome</name>
    <dbReference type="NCBI Taxonomy" id="412755"/>
    <lineage>
        <taxon>unclassified sequences</taxon>
        <taxon>metagenomes</taxon>
        <taxon>ecological metagenomes</taxon>
    </lineage>
</organism>
<dbReference type="PANTHER" id="PTHR43152:SF3">
    <property type="entry name" value="UVRABC SYSTEM PROTEIN A"/>
    <property type="match status" value="1"/>
</dbReference>
<dbReference type="InterPro" id="IPR027417">
    <property type="entry name" value="P-loop_NTPase"/>
</dbReference>
<dbReference type="AlphaFoldDB" id="X1QXB2"/>
<evidence type="ECO:0000256" key="8">
    <source>
        <dbReference type="ARBA" id="ARBA00022881"/>
    </source>
</evidence>
<gene>
    <name evidence="11" type="ORF">S06H3_59235</name>
</gene>
<dbReference type="PANTHER" id="PTHR43152">
    <property type="entry name" value="UVRABC SYSTEM PROTEIN A"/>
    <property type="match status" value="1"/>
</dbReference>